<sequence>MNLMKVFLFSISILAASLPSFAQGNCDSAVSDAEINACYSLDKTNAENKLNNEYSEAKKRINKEYSSSSSDMENYNKILIESQRGWLKYRDGQCELESYLAEKGTITHDTLYNRCIARIDEARTSQLKSMPYE</sequence>
<evidence type="ECO:0000256" key="1">
    <source>
        <dbReference type="SAM" id="SignalP"/>
    </source>
</evidence>
<dbReference type="KEGG" id="pdis:D8B20_02665"/>
<accession>A0A518X9J7</accession>
<feature type="domain" description="Lysozyme inhibitor LprI-like N-terminal" evidence="2">
    <location>
        <begin position="27"/>
        <end position="127"/>
    </location>
</feature>
<name>A0A518X9J7_9GAMM</name>
<feature type="signal peptide" evidence="1">
    <location>
        <begin position="1"/>
        <end position="22"/>
    </location>
</feature>
<evidence type="ECO:0000313" key="4">
    <source>
        <dbReference type="Proteomes" id="UP000319411"/>
    </source>
</evidence>
<dbReference type="EMBL" id="CP032702">
    <property type="protein sequence ID" value="QDY40872.1"/>
    <property type="molecule type" value="Genomic_DNA"/>
</dbReference>
<dbReference type="AlphaFoldDB" id="A0A518X9J7"/>
<organism evidence="3 4">
    <name type="scientific">Candidatus Pantoea soli</name>
    <dbReference type="NCBI Taxonomy" id="3098669"/>
    <lineage>
        <taxon>Bacteria</taxon>
        <taxon>Pseudomonadati</taxon>
        <taxon>Pseudomonadota</taxon>
        <taxon>Gammaproteobacteria</taxon>
        <taxon>Enterobacterales</taxon>
        <taxon>Erwiniaceae</taxon>
        <taxon>Pantoea</taxon>
    </lineage>
</organism>
<dbReference type="Gene3D" id="1.20.1270.180">
    <property type="match status" value="1"/>
</dbReference>
<evidence type="ECO:0000259" key="2">
    <source>
        <dbReference type="Pfam" id="PF07007"/>
    </source>
</evidence>
<evidence type="ECO:0000313" key="3">
    <source>
        <dbReference type="EMBL" id="QDY40872.1"/>
    </source>
</evidence>
<proteinExistence type="predicted"/>
<feature type="chain" id="PRO_5022180028" evidence="1">
    <location>
        <begin position="23"/>
        <end position="133"/>
    </location>
</feature>
<protein>
    <submittedName>
        <fullName evidence="3">DUF1311 domain-containing protein</fullName>
    </submittedName>
</protein>
<reference evidence="3 4" key="1">
    <citation type="submission" date="2018-10" db="EMBL/GenBank/DDBJ databases">
        <title>Genome Sequencing of Pantoea dispersa DSM 32899.</title>
        <authorList>
            <person name="Nawrath M."/>
            <person name="Ottenheim C."/>
            <person name="Wilm A."/>
            <person name="Zimmermann W."/>
            <person name="Wu J.C."/>
        </authorList>
    </citation>
    <scope>NUCLEOTIDE SEQUENCE [LARGE SCALE GENOMIC DNA]</scope>
    <source>
        <strain evidence="3 4">DSM 32899</strain>
    </source>
</reference>
<dbReference type="OrthoDB" id="7340239at2"/>
<dbReference type="Pfam" id="PF07007">
    <property type="entry name" value="LprI"/>
    <property type="match status" value="1"/>
</dbReference>
<keyword evidence="1" id="KW-0732">Signal</keyword>
<dbReference type="InterPro" id="IPR009739">
    <property type="entry name" value="LprI-like_N"/>
</dbReference>
<dbReference type="Proteomes" id="UP000319411">
    <property type="component" value="Chromosome"/>
</dbReference>
<gene>
    <name evidence="3" type="ORF">D8B20_02665</name>
</gene>
<keyword evidence="4" id="KW-1185">Reference proteome</keyword>